<evidence type="ECO:0000313" key="2">
    <source>
        <dbReference type="Proteomes" id="UP000095662"/>
    </source>
</evidence>
<dbReference type="Gene3D" id="1.10.287.1060">
    <property type="entry name" value="ESAT-6-like"/>
    <property type="match status" value="1"/>
</dbReference>
<evidence type="ECO:0000313" key="1">
    <source>
        <dbReference type="EMBL" id="CUQ83041.1"/>
    </source>
</evidence>
<name>A0A174ZGD5_9FIRM</name>
<organism evidence="1 2">
    <name type="scientific">[Eubacterium] siraeum</name>
    <dbReference type="NCBI Taxonomy" id="39492"/>
    <lineage>
        <taxon>Bacteria</taxon>
        <taxon>Bacillati</taxon>
        <taxon>Bacillota</taxon>
        <taxon>Clostridia</taxon>
        <taxon>Eubacteriales</taxon>
        <taxon>Oscillospiraceae</taxon>
        <taxon>Oscillospiraceae incertae sedis</taxon>
    </lineage>
</organism>
<dbReference type="InterPro" id="IPR010310">
    <property type="entry name" value="T7SS_ESAT-6-like"/>
</dbReference>
<dbReference type="Proteomes" id="UP000095662">
    <property type="component" value="Unassembled WGS sequence"/>
</dbReference>
<dbReference type="AlphaFoldDB" id="A0A174ZGD5"/>
<reference evidence="1 2" key="1">
    <citation type="submission" date="2015-09" db="EMBL/GenBank/DDBJ databases">
        <authorList>
            <consortium name="Pathogen Informatics"/>
        </authorList>
    </citation>
    <scope>NUCLEOTIDE SEQUENCE [LARGE SCALE GENOMIC DNA]</scope>
    <source>
        <strain evidence="1 2">2789STDY5834928</strain>
    </source>
</reference>
<gene>
    <name evidence="1" type="ORF">ERS852540_00617</name>
</gene>
<dbReference type="InterPro" id="IPR036689">
    <property type="entry name" value="ESAT-6-like_sf"/>
</dbReference>
<sequence length="98" mass="11064">MALIKINDTALIESSVTIGEKINQLNDMKSRLNSIAAAISDSWQGTSSAAYANVLHDFDIRTSEMMEILEAFKEYIEKSTTDFKEIDRKSANRIRNSF</sequence>
<proteinExistence type="predicted"/>
<dbReference type="EMBL" id="CZBY01000003">
    <property type="protein sequence ID" value="CUQ83041.1"/>
    <property type="molecule type" value="Genomic_DNA"/>
</dbReference>
<protein>
    <submittedName>
        <fullName evidence="1">Uncharacterized protein conserved in bacteria</fullName>
    </submittedName>
</protein>
<dbReference type="SUPFAM" id="SSF140453">
    <property type="entry name" value="EsxAB dimer-like"/>
    <property type="match status" value="1"/>
</dbReference>
<dbReference type="Pfam" id="PF06013">
    <property type="entry name" value="WXG100"/>
    <property type="match status" value="1"/>
</dbReference>
<dbReference type="STRING" id="39492.ERS852540_00617"/>
<dbReference type="OrthoDB" id="2083166at2"/>
<accession>A0A174ZGD5</accession>